<comment type="similarity">
    <text evidence="1">Belongs to the isochorismatase family.</text>
</comment>
<dbReference type="Gene3D" id="3.40.50.850">
    <property type="entry name" value="Isochorismatase-like"/>
    <property type="match status" value="1"/>
</dbReference>
<sequence length="266" mass="28139">MAAAAAAAADDDDGHGAPFRPALLVVDLQEDFCPPTGSLAVPGGRAIAPAINKLLASPAFALRVATRDWHPENHISFAANHAGKQPFVDTVRVVNPLQAAAQEGEEEEHEAVESRLWPVHCVQNTPGAELIPELDAAKLDKVVDKGMDPRVEMYSPFFDPFTPLPAATGGQGRGQGQRRVCDSGLADLLASHDITHAYVVGLAADYCVQSAAVDAAKLGYVTYVVEDATRAVDAEAWDREGKKELQAKGVGLVGMGDQEVLRVLSS</sequence>
<dbReference type="GO" id="GO:0019363">
    <property type="term" value="P:pyridine nucleotide biosynthetic process"/>
    <property type="evidence" value="ECO:0007669"/>
    <property type="project" value="UniProtKB-KW"/>
</dbReference>
<evidence type="ECO:0000313" key="10">
    <source>
        <dbReference type="Proteomes" id="UP000756346"/>
    </source>
</evidence>
<dbReference type="GO" id="GO:0008936">
    <property type="term" value="F:nicotinamidase activity"/>
    <property type="evidence" value="ECO:0007669"/>
    <property type="project" value="UniProtKB-EC"/>
</dbReference>
<dbReference type="InterPro" id="IPR000868">
    <property type="entry name" value="Isochorismatase-like_dom"/>
</dbReference>
<dbReference type="EC" id="3.5.1.19" evidence="6"/>
<keyword evidence="4" id="KW-0378">Hydrolase</keyword>
<organism evidence="9 10">
    <name type="scientific">Microdochium trichocladiopsis</name>
    <dbReference type="NCBI Taxonomy" id="1682393"/>
    <lineage>
        <taxon>Eukaryota</taxon>
        <taxon>Fungi</taxon>
        <taxon>Dikarya</taxon>
        <taxon>Ascomycota</taxon>
        <taxon>Pezizomycotina</taxon>
        <taxon>Sordariomycetes</taxon>
        <taxon>Xylariomycetidae</taxon>
        <taxon>Xylariales</taxon>
        <taxon>Microdochiaceae</taxon>
        <taxon>Microdochium</taxon>
    </lineage>
</organism>
<dbReference type="GeneID" id="70182587"/>
<dbReference type="PANTHER" id="PTHR11080">
    <property type="entry name" value="PYRAZINAMIDASE/NICOTINAMIDASE"/>
    <property type="match status" value="1"/>
</dbReference>
<dbReference type="InterPro" id="IPR036380">
    <property type="entry name" value="Isochorismatase-like_sf"/>
</dbReference>
<dbReference type="GO" id="GO:0046872">
    <property type="term" value="F:metal ion binding"/>
    <property type="evidence" value="ECO:0007669"/>
    <property type="project" value="UniProtKB-KW"/>
</dbReference>
<evidence type="ECO:0000256" key="3">
    <source>
        <dbReference type="ARBA" id="ARBA00022723"/>
    </source>
</evidence>
<keyword evidence="2" id="KW-0662">Pyridine nucleotide biosynthesis</keyword>
<evidence type="ECO:0000313" key="9">
    <source>
        <dbReference type="EMBL" id="KAH7034569.1"/>
    </source>
</evidence>
<dbReference type="OrthoDB" id="3341310at2759"/>
<dbReference type="Proteomes" id="UP000756346">
    <property type="component" value="Unassembled WGS sequence"/>
</dbReference>
<evidence type="ECO:0000256" key="2">
    <source>
        <dbReference type="ARBA" id="ARBA00022642"/>
    </source>
</evidence>
<comment type="caution">
    <text evidence="9">The sequence shown here is derived from an EMBL/GenBank/DDBJ whole genome shotgun (WGS) entry which is preliminary data.</text>
</comment>
<evidence type="ECO:0000256" key="5">
    <source>
        <dbReference type="ARBA" id="ARBA00037900"/>
    </source>
</evidence>
<evidence type="ECO:0000256" key="4">
    <source>
        <dbReference type="ARBA" id="ARBA00022801"/>
    </source>
</evidence>
<comment type="pathway">
    <text evidence="5">Cofactor biosynthesis; nicotinate biosynthesis; nicotinate from nicotinamide: step 1/1.</text>
</comment>
<reference evidence="9" key="1">
    <citation type="journal article" date="2021" name="Nat. Commun.">
        <title>Genetic determinants of endophytism in the Arabidopsis root mycobiome.</title>
        <authorList>
            <person name="Mesny F."/>
            <person name="Miyauchi S."/>
            <person name="Thiergart T."/>
            <person name="Pickel B."/>
            <person name="Atanasova L."/>
            <person name="Karlsson M."/>
            <person name="Huettel B."/>
            <person name="Barry K.W."/>
            <person name="Haridas S."/>
            <person name="Chen C."/>
            <person name="Bauer D."/>
            <person name="Andreopoulos W."/>
            <person name="Pangilinan J."/>
            <person name="LaButti K."/>
            <person name="Riley R."/>
            <person name="Lipzen A."/>
            <person name="Clum A."/>
            <person name="Drula E."/>
            <person name="Henrissat B."/>
            <person name="Kohler A."/>
            <person name="Grigoriev I.V."/>
            <person name="Martin F.M."/>
            <person name="Hacquard S."/>
        </authorList>
    </citation>
    <scope>NUCLEOTIDE SEQUENCE</scope>
    <source>
        <strain evidence="9">MPI-CAGE-CH-0230</strain>
    </source>
</reference>
<protein>
    <recommendedName>
        <fullName evidence="6">nicotinamidase</fullName>
        <ecNumber evidence="6">3.5.1.19</ecNumber>
    </recommendedName>
    <alternativeName>
        <fullName evidence="7">Nicotinamide deamidase</fullName>
    </alternativeName>
</protein>
<evidence type="ECO:0000256" key="6">
    <source>
        <dbReference type="ARBA" id="ARBA00039017"/>
    </source>
</evidence>
<evidence type="ECO:0000259" key="8">
    <source>
        <dbReference type="Pfam" id="PF00857"/>
    </source>
</evidence>
<dbReference type="Pfam" id="PF00857">
    <property type="entry name" value="Isochorismatase"/>
    <property type="match status" value="2"/>
</dbReference>
<dbReference type="CDD" id="cd01011">
    <property type="entry name" value="nicotinamidase"/>
    <property type="match status" value="1"/>
</dbReference>
<evidence type="ECO:0000256" key="1">
    <source>
        <dbReference type="ARBA" id="ARBA00006336"/>
    </source>
</evidence>
<feature type="domain" description="Isochorismatase-like" evidence="8">
    <location>
        <begin position="182"/>
        <end position="244"/>
    </location>
</feature>
<proteinExistence type="inferred from homology"/>
<gene>
    <name evidence="9" type="ORF">B0I36DRAFT_316547</name>
</gene>
<dbReference type="RefSeq" id="XP_046014662.1">
    <property type="nucleotide sequence ID" value="XM_046153041.1"/>
</dbReference>
<dbReference type="AlphaFoldDB" id="A0A9P8YAP3"/>
<feature type="domain" description="Isochorismatase-like" evidence="8">
    <location>
        <begin position="22"/>
        <end position="145"/>
    </location>
</feature>
<evidence type="ECO:0000256" key="7">
    <source>
        <dbReference type="ARBA" id="ARBA00043224"/>
    </source>
</evidence>
<dbReference type="SUPFAM" id="SSF52499">
    <property type="entry name" value="Isochorismatase-like hydrolases"/>
    <property type="match status" value="1"/>
</dbReference>
<keyword evidence="3" id="KW-0479">Metal-binding</keyword>
<accession>A0A9P8YAP3</accession>
<name>A0A9P8YAP3_9PEZI</name>
<dbReference type="EMBL" id="JAGTJQ010000003">
    <property type="protein sequence ID" value="KAH7034569.1"/>
    <property type="molecule type" value="Genomic_DNA"/>
</dbReference>
<dbReference type="PANTHER" id="PTHR11080:SF2">
    <property type="entry name" value="LD05707P"/>
    <property type="match status" value="1"/>
</dbReference>
<keyword evidence="10" id="KW-1185">Reference proteome</keyword>
<dbReference type="InterPro" id="IPR052347">
    <property type="entry name" value="Isochorismatase_Nicotinamidase"/>
</dbReference>